<evidence type="ECO:0000256" key="1">
    <source>
        <dbReference type="ARBA" id="ARBA00005250"/>
    </source>
</evidence>
<gene>
    <name evidence="3" type="ORF">CKA38_03745</name>
</gene>
<dbReference type="Proteomes" id="UP000244896">
    <property type="component" value="Chromosome"/>
</dbReference>
<dbReference type="PANTHER" id="PTHR42951:SF4">
    <property type="entry name" value="ACYL-COENZYME A THIOESTERASE MBLAC2"/>
    <property type="match status" value="1"/>
</dbReference>
<dbReference type="InterPro" id="IPR050855">
    <property type="entry name" value="NDM-1-like"/>
</dbReference>
<dbReference type="InterPro" id="IPR001279">
    <property type="entry name" value="Metallo-B-lactamas"/>
</dbReference>
<dbReference type="EMBL" id="CP023004">
    <property type="protein sequence ID" value="AWI08482.1"/>
    <property type="molecule type" value="Genomic_DNA"/>
</dbReference>
<dbReference type="OrthoDB" id="9761531at2"/>
<dbReference type="KEGG" id="elut:CKA38_03745"/>
<accession>A0A2U8E1S9</accession>
<comment type="similarity">
    <text evidence="1">Belongs to the metallo-beta-lactamase superfamily. Class-B beta-lactamase family.</text>
</comment>
<feature type="domain" description="Metallo-beta-lactamase" evidence="2">
    <location>
        <begin position="52"/>
        <end position="236"/>
    </location>
</feature>
<evidence type="ECO:0000313" key="4">
    <source>
        <dbReference type="Proteomes" id="UP000244896"/>
    </source>
</evidence>
<reference evidence="3 4" key="1">
    <citation type="journal article" date="2018" name="Syst. Appl. Microbiol.">
        <title>Ereboglobus luteus gen. nov. sp. nov. from cockroach guts, and new insights into the oxygen relationship of the genera Opitutus and Didymococcus (Verrucomicrobia: Opitutaceae).</title>
        <authorList>
            <person name="Tegtmeier D."/>
            <person name="Belitz A."/>
            <person name="Radek R."/>
            <person name="Heimerl T."/>
            <person name="Brune A."/>
        </authorList>
    </citation>
    <scope>NUCLEOTIDE SEQUENCE [LARGE SCALE GENOMIC DNA]</scope>
    <source>
        <strain evidence="3 4">Ho45</strain>
    </source>
</reference>
<name>A0A2U8E1S9_9BACT</name>
<dbReference type="AlphaFoldDB" id="A0A2U8E1S9"/>
<organism evidence="3 4">
    <name type="scientific">Ereboglobus luteus</name>
    <dbReference type="NCBI Taxonomy" id="1796921"/>
    <lineage>
        <taxon>Bacteria</taxon>
        <taxon>Pseudomonadati</taxon>
        <taxon>Verrucomicrobiota</taxon>
        <taxon>Opitutia</taxon>
        <taxon>Opitutales</taxon>
        <taxon>Opitutaceae</taxon>
        <taxon>Ereboglobus</taxon>
    </lineage>
</organism>
<dbReference type="SMART" id="SM00849">
    <property type="entry name" value="Lactamase_B"/>
    <property type="match status" value="1"/>
</dbReference>
<dbReference type="SUPFAM" id="SSF56281">
    <property type="entry name" value="Metallo-hydrolase/oxidoreductase"/>
    <property type="match status" value="1"/>
</dbReference>
<dbReference type="PANTHER" id="PTHR42951">
    <property type="entry name" value="METALLO-BETA-LACTAMASE DOMAIN-CONTAINING"/>
    <property type="match status" value="1"/>
</dbReference>
<evidence type="ECO:0000313" key="3">
    <source>
        <dbReference type="EMBL" id="AWI08482.1"/>
    </source>
</evidence>
<keyword evidence="4" id="KW-1185">Reference proteome</keyword>
<dbReference type="InterPro" id="IPR036866">
    <property type="entry name" value="RibonucZ/Hydroxyglut_hydro"/>
</dbReference>
<evidence type="ECO:0000259" key="2">
    <source>
        <dbReference type="SMART" id="SM00849"/>
    </source>
</evidence>
<dbReference type="Pfam" id="PF00753">
    <property type="entry name" value="Lactamase_B"/>
    <property type="match status" value="1"/>
</dbReference>
<keyword evidence="3" id="KW-0378">Hydrolase</keyword>
<dbReference type="Gene3D" id="3.60.15.10">
    <property type="entry name" value="Ribonuclease Z/Hydroxyacylglutathione hydrolase-like"/>
    <property type="match status" value="1"/>
</dbReference>
<protein>
    <submittedName>
        <fullName evidence="3">MBL fold metallo-hydrolase</fullName>
    </submittedName>
</protein>
<proteinExistence type="inferred from homology"/>
<dbReference type="GO" id="GO:0016787">
    <property type="term" value="F:hydrolase activity"/>
    <property type="evidence" value="ECO:0007669"/>
    <property type="project" value="UniProtKB-KW"/>
</dbReference>
<dbReference type="GO" id="GO:0017001">
    <property type="term" value="P:antibiotic catabolic process"/>
    <property type="evidence" value="ECO:0007669"/>
    <property type="project" value="UniProtKB-ARBA"/>
</dbReference>
<dbReference type="CDD" id="cd16282">
    <property type="entry name" value="metallo-hydrolase-like_MBL-fold"/>
    <property type="match status" value="1"/>
</dbReference>
<sequence>MNRRHFLRTSALFASLGLLSRGGLFSRSTSTKSMPDGFVHLRRNVGIFNGRGGTIGWLASPGALAIVDTQFPETTAKCLAGIPQRGDRQIDVLINTHHHGDHTSGNPVFRPVVKKIVAHKNVPGLQRAAAARAKPPATDRQVYADTTFTETWSLALGGSRDGAETIHARHFGPAHTSGDIIVLFEKANIVHMGDLVFNRLHPVIDRAGGASIAGWITILETAAKTYPSDAIYVFGHGSAAPRFGVTGRRDDLLAMRDYLTGLLDHTRRQIAAGRSRDEIITLDKLPGFGDYQQARRLSSNLGVAHDEIMNAPRA</sequence>